<name>A0A3N4IYW5_9PEZI</name>
<gene>
    <name evidence="1" type="ORF">L873DRAFT_650365</name>
</gene>
<dbReference type="EMBL" id="ML120576">
    <property type="protein sequence ID" value="RPA89501.1"/>
    <property type="molecule type" value="Genomic_DNA"/>
</dbReference>
<dbReference type="Proteomes" id="UP000276215">
    <property type="component" value="Unassembled WGS sequence"/>
</dbReference>
<dbReference type="OrthoDB" id="5289248at2759"/>
<evidence type="ECO:0008006" key="3">
    <source>
        <dbReference type="Google" id="ProtNLM"/>
    </source>
</evidence>
<reference evidence="1 2" key="1">
    <citation type="journal article" date="2018" name="Nat. Ecol. Evol.">
        <title>Pezizomycetes genomes reveal the molecular basis of ectomycorrhizal truffle lifestyle.</title>
        <authorList>
            <person name="Murat C."/>
            <person name="Payen T."/>
            <person name="Noel B."/>
            <person name="Kuo A."/>
            <person name="Morin E."/>
            <person name="Chen J."/>
            <person name="Kohler A."/>
            <person name="Krizsan K."/>
            <person name="Balestrini R."/>
            <person name="Da Silva C."/>
            <person name="Montanini B."/>
            <person name="Hainaut M."/>
            <person name="Levati E."/>
            <person name="Barry K.W."/>
            <person name="Belfiori B."/>
            <person name="Cichocki N."/>
            <person name="Clum A."/>
            <person name="Dockter R.B."/>
            <person name="Fauchery L."/>
            <person name="Guy J."/>
            <person name="Iotti M."/>
            <person name="Le Tacon F."/>
            <person name="Lindquist E.A."/>
            <person name="Lipzen A."/>
            <person name="Malagnac F."/>
            <person name="Mello A."/>
            <person name="Molinier V."/>
            <person name="Miyauchi S."/>
            <person name="Poulain J."/>
            <person name="Riccioni C."/>
            <person name="Rubini A."/>
            <person name="Sitrit Y."/>
            <person name="Splivallo R."/>
            <person name="Traeger S."/>
            <person name="Wang M."/>
            <person name="Zifcakova L."/>
            <person name="Wipf D."/>
            <person name="Zambonelli A."/>
            <person name="Paolocci F."/>
            <person name="Nowrousian M."/>
            <person name="Ottonello S."/>
            <person name="Baldrian P."/>
            <person name="Spatafora J.W."/>
            <person name="Henrissat B."/>
            <person name="Nagy L.G."/>
            <person name="Aury J.M."/>
            <person name="Wincker P."/>
            <person name="Grigoriev I.V."/>
            <person name="Bonfante P."/>
            <person name="Martin F.M."/>
        </authorList>
    </citation>
    <scope>NUCLEOTIDE SEQUENCE [LARGE SCALE GENOMIC DNA]</scope>
    <source>
        <strain evidence="1 2">120613-1</strain>
    </source>
</reference>
<sequence length="91" mass="10250">MEILHILYLLAFNAKMSGYRIAIEHSFGKVVNLWSFIAFKNGLQIGLSPIGSYYAIAVLLTNLHTCLYGSQISLHFKVIPPSIDSYLNLEF</sequence>
<keyword evidence="2" id="KW-1185">Reference proteome</keyword>
<organism evidence="1 2">
    <name type="scientific">Choiromyces venosus 120613-1</name>
    <dbReference type="NCBI Taxonomy" id="1336337"/>
    <lineage>
        <taxon>Eukaryota</taxon>
        <taxon>Fungi</taxon>
        <taxon>Dikarya</taxon>
        <taxon>Ascomycota</taxon>
        <taxon>Pezizomycotina</taxon>
        <taxon>Pezizomycetes</taxon>
        <taxon>Pezizales</taxon>
        <taxon>Tuberaceae</taxon>
        <taxon>Choiromyces</taxon>
    </lineage>
</organism>
<dbReference type="AlphaFoldDB" id="A0A3N4IYW5"/>
<evidence type="ECO:0000313" key="1">
    <source>
        <dbReference type="EMBL" id="RPA89501.1"/>
    </source>
</evidence>
<proteinExistence type="predicted"/>
<protein>
    <recommendedName>
        <fullName evidence="3">DDE Tnp4 domain-containing protein</fullName>
    </recommendedName>
</protein>
<accession>A0A3N4IYW5</accession>
<dbReference type="STRING" id="1336337.A0A3N4IYW5"/>
<evidence type="ECO:0000313" key="2">
    <source>
        <dbReference type="Proteomes" id="UP000276215"/>
    </source>
</evidence>